<dbReference type="Proteomes" id="UP000261166">
    <property type="component" value="Unassembled WGS sequence"/>
</dbReference>
<proteinExistence type="predicted"/>
<protein>
    <submittedName>
        <fullName evidence="8">Extracellular solute-binding protein</fullName>
    </submittedName>
</protein>
<evidence type="ECO:0000313" key="11">
    <source>
        <dbReference type="Proteomes" id="UP000261166"/>
    </source>
</evidence>
<feature type="signal peptide" evidence="7">
    <location>
        <begin position="1"/>
        <end position="49"/>
    </location>
</feature>
<evidence type="ECO:0000313" key="8">
    <source>
        <dbReference type="EMBL" id="RGE64971.1"/>
    </source>
</evidence>
<keyword evidence="5" id="KW-0449">Lipoprotein</keyword>
<evidence type="ECO:0000313" key="9">
    <source>
        <dbReference type="EMBL" id="RGE71622.1"/>
    </source>
</evidence>
<dbReference type="Pfam" id="PF01547">
    <property type="entry name" value="SBP_bac_1"/>
    <property type="match status" value="1"/>
</dbReference>
<evidence type="ECO:0000256" key="6">
    <source>
        <dbReference type="SAM" id="MobiDB-lite"/>
    </source>
</evidence>
<name>A0A3E3IDB0_9FIRM</name>
<keyword evidence="10" id="KW-1185">Reference proteome</keyword>
<dbReference type="InterPro" id="IPR050490">
    <property type="entry name" value="Bact_solute-bd_prot1"/>
</dbReference>
<evidence type="ECO:0000313" key="10">
    <source>
        <dbReference type="Proteomes" id="UP000260812"/>
    </source>
</evidence>
<comment type="caution">
    <text evidence="8">The sequence shown here is derived from an EMBL/GenBank/DDBJ whole genome shotgun (WGS) entry which is preliminary data.</text>
</comment>
<keyword evidence="1" id="KW-1003">Cell membrane</keyword>
<dbReference type="AlphaFoldDB" id="A0A3E3IDB0"/>
<dbReference type="EMBL" id="QVLU01000009">
    <property type="protein sequence ID" value="RGE71622.1"/>
    <property type="molecule type" value="Genomic_DNA"/>
</dbReference>
<dbReference type="RefSeq" id="WP_081745226.1">
    <property type="nucleotide sequence ID" value="NZ_JBKUNB010000013.1"/>
</dbReference>
<dbReference type="PANTHER" id="PTHR43649:SF33">
    <property type="entry name" value="POLYGALACTURONAN_RHAMNOGALACTURONAN-BINDING PROTEIN YTCQ"/>
    <property type="match status" value="1"/>
</dbReference>
<dbReference type="Gene3D" id="3.40.190.10">
    <property type="entry name" value="Periplasmic binding protein-like II"/>
    <property type="match status" value="2"/>
</dbReference>
<keyword evidence="4" id="KW-0564">Palmitate</keyword>
<keyword evidence="3" id="KW-0472">Membrane</keyword>
<sequence length="589" mass="65774">MNVQFNKLTVPKKMGEEFSKLRKARRIIMRGKKLLAFILAAGMAGSALAGCMPGTGATGSEPAAETKQESASGTENVISEEASVSEETQGGYSLPLCEPGSETLSILTYQNWHASAYYDSDDGLPVENEIEKITGVKVNWECVASGDYNTVAQTRLASGSELPDIIRVPNGTTGLADYSSQGLLVNIKEYINETDTPNLWKLFQQQPIYEAQMTSPDGNIYGLPHAEFDINNYVLMWNIIRQDWLDKLGLAMPSTIDEYHDVLVAFRDQDPNGNGKKDEVPLGYQNDQMFGLYTFKEAFGFNNTDIWSVSDDGVVAFDLMDEKFLDCLTTLNQWYGEGLLSTTTDGSDSDSLISQDRLGGQTLSSTDNVIGKDDLVRETNPDGHYVFIPALTNEKYADNQPTISKRQSFHDYYAVTVDCKNPKLAVQWLDWVYASEESAVLRYWGFEGDTFTVENGQKVFTDKVTNGGSSAIDVMRGIGAWPNFVGNESGEPFKAMYVGSYFDEAYNEFKDIMSDRVPIAIGTEEENKIYTEKWPDIETFVKENVVKFITGNRPLTEWNSYVDTLKQMGIEDVVAVKQAWYDRTQEVMQ</sequence>
<evidence type="ECO:0000256" key="4">
    <source>
        <dbReference type="ARBA" id="ARBA00023139"/>
    </source>
</evidence>
<gene>
    <name evidence="9" type="ORF">DWY69_11275</name>
    <name evidence="8" type="ORF">DXC51_01165</name>
</gene>
<dbReference type="SUPFAM" id="SSF53850">
    <property type="entry name" value="Periplasmic binding protein-like II"/>
    <property type="match status" value="1"/>
</dbReference>
<dbReference type="InterPro" id="IPR006059">
    <property type="entry name" value="SBP"/>
</dbReference>
<organism evidence="8 10">
    <name type="scientific">Eisenbergiella massiliensis</name>
    <dbReference type="NCBI Taxonomy" id="1720294"/>
    <lineage>
        <taxon>Bacteria</taxon>
        <taxon>Bacillati</taxon>
        <taxon>Bacillota</taxon>
        <taxon>Clostridia</taxon>
        <taxon>Lachnospirales</taxon>
        <taxon>Lachnospiraceae</taxon>
        <taxon>Eisenbergiella</taxon>
    </lineage>
</organism>
<evidence type="ECO:0000256" key="1">
    <source>
        <dbReference type="ARBA" id="ARBA00022475"/>
    </source>
</evidence>
<reference evidence="8 11" key="1">
    <citation type="submission" date="2018-08" db="EMBL/GenBank/DDBJ databases">
        <title>A genome reference for cultivated species of the human gut microbiota.</title>
        <authorList>
            <person name="Zou Y."/>
            <person name="Xue W."/>
            <person name="Luo G."/>
        </authorList>
    </citation>
    <scope>NUCLEOTIDE SEQUENCE [LARGE SCALE GENOMIC DNA]</scope>
    <source>
        <strain evidence="9 11">AF26-4BH</strain>
        <strain evidence="8">TF05-5AC</strain>
    </source>
</reference>
<evidence type="ECO:0000256" key="2">
    <source>
        <dbReference type="ARBA" id="ARBA00022729"/>
    </source>
</evidence>
<dbReference type="EMBL" id="QVLV01000001">
    <property type="protein sequence ID" value="RGE64971.1"/>
    <property type="molecule type" value="Genomic_DNA"/>
</dbReference>
<evidence type="ECO:0000256" key="5">
    <source>
        <dbReference type="ARBA" id="ARBA00023288"/>
    </source>
</evidence>
<accession>A0A3E3IDB0</accession>
<feature type="region of interest" description="Disordered" evidence="6">
    <location>
        <begin position="56"/>
        <end position="76"/>
    </location>
</feature>
<dbReference type="PANTHER" id="PTHR43649">
    <property type="entry name" value="ARABINOSE-BINDING PROTEIN-RELATED"/>
    <property type="match status" value="1"/>
</dbReference>
<dbReference type="Proteomes" id="UP000260812">
    <property type="component" value="Unassembled WGS sequence"/>
</dbReference>
<evidence type="ECO:0000256" key="7">
    <source>
        <dbReference type="SAM" id="SignalP"/>
    </source>
</evidence>
<keyword evidence="2 7" id="KW-0732">Signal</keyword>
<feature type="chain" id="PRO_5038233555" evidence="7">
    <location>
        <begin position="50"/>
        <end position="589"/>
    </location>
</feature>
<evidence type="ECO:0000256" key="3">
    <source>
        <dbReference type="ARBA" id="ARBA00023136"/>
    </source>
</evidence>